<dbReference type="GO" id="GO:0016887">
    <property type="term" value="F:ATP hydrolysis activity"/>
    <property type="evidence" value="ECO:0007669"/>
    <property type="project" value="InterPro"/>
</dbReference>
<dbReference type="GO" id="GO:0005524">
    <property type="term" value="F:ATP binding"/>
    <property type="evidence" value="ECO:0007669"/>
    <property type="project" value="InterPro"/>
</dbReference>
<dbReference type="STRING" id="2656787.A0A370TD87"/>
<dbReference type="PANTHER" id="PTHR46411:SF3">
    <property type="entry name" value="AAA+ ATPASE DOMAIN-CONTAINING PROTEIN"/>
    <property type="match status" value="1"/>
</dbReference>
<dbReference type="AlphaFoldDB" id="A0A370TD87"/>
<dbReference type="Proteomes" id="UP000254866">
    <property type="component" value="Unassembled WGS sequence"/>
</dbReference>
<evidence type="ECO:0000313" key="5">
    <source>
        <dbReference type="EMBL" id="RDL32394.1"/>
    </source>
</evidence>
<dbReference type="Gene3D" id="3.40.50.300">
    <property type="entry name" value="P-loop containing nucleotide triphosphate hydrolases"/>
    <property type="match status" value="1"/>
</dbReference>
<feature type="domain" description="Zn(2)-C6 fungal-type" evidence="4">
    <location>
        <begin position="18"/>
        <end position="48"/>
    </location>
</feature>
<evidence type="ECO:0000259" key="4">
    <source>
        <dbReference type="PROSITE" id="PS50048"/>
    </source>
</evidence>
<feature type="compositionally biased region" description="Low complexity" evidence="3">
    <location>
        <begin position="581"/>
        <end position="602"/>
    </location>
</feature>
<proteinExistence type="predicted"/>
<dbReference type="SUPFAM" id="SSF57701">
    <property type="entry name" value="Zn2/Cys6 DNA-binding domain"/>
    <property type="match status" value="1"/>
</dbReference>
<organism evidence="5 6">
    <name type="scientific">Venustampulla echinocandica</name>
    <dbReference type="NCBI Taxonomy" id="2656787"/>
    <lineage>
        <taxon>Eukaryota</taxon>
        <taxon>Fungi</taxon>
        <taxon>Dikarya</taxon>
        <taxon>Ascomycota</taxon>
        <taxon>Pezizomycotina</taxon>
        <taxon>Leotiomycetes</taxon>
        <taxon>Helotiales</taxon>
        <taxon>Pleuroascaceae</taxon>
        <taxon>Venustampulla</taxon>
    </lineage>
</organism>
<dbReference type="SUPFAM" id="SSF52540">
    <property type="entry name" value="P-loop containing nucleoside triphosphate hydrolases"/>
    <property type="match status" value="1"/>
</dbReference>
<dbReference type="InterPro" id="IPR027417">
    <property type="entry name" value="P-loop_NTPase"/>
</dbReference>
<evidence type="ECO:0000256" key="3">
    <source>
        <dbReference type="SAM" id="MobiDB-lite"/>
    </source>
</evidence>
<feature type="region of interest" description="Disordered" evidence="3">
    <location>
        <begin position="581"/>
        <end position="609"/>
    </location>
</feature>
<dbReference type="SMART" id="SM00066">
    <property type="entry name" value="GAL4"/>
    <property type="match status" value="1"/>
</dbReference>
<gene>
    <name evidence="5" type="ORF">BP5553_08850</name>
</gene>
<dbReference type="RefSeq" id="XP_031866116.1">
    <property type="nucleotide sequence ID" value="XM_032017473.1"/>
</dbReference>
<dbReference type="CDD" id="cd00067">
    <property type="entry name" value="GAL4"/>
    <property type="match status" value="1"/>
</dbReference>
<reference evidence="5 6" key="1">
    <citation type="journal article" date="2018" name="IMA Fungus">
        <title>IMA Genome-F 9: Draft genome sequence of Annulohypoxylon stygium, Aspergillus mulundensis, Berkeleyomyces basicola (syn. Thielaviopsis basicola), Ceratocystis smalleyi, two Cercospora beticola strains, Coleophoma cylindrospora, Fusarium fracticaudum, Phialophora cf. hyalina, and Morchella septimelata.</title>
        <authorList>
            <person name="Wingfield B.D."/>
            <person name="Bills G.F."/>
            <person name="Dong Y."/>
            <person name="Huang W."/>
            <person name="Nel W.J."/>
            <person name="Swalarsk-Parry B.S."/>
            <person name="Vaghefi N."/>
            <person name="Wilken P.M."/>
            <person name="An Z."/>
            <person name="de Beer Z.W."/>
            <person name="De Vos L."/>
            <person name="Chen L."/>
            <person name="Duong T.A."/>
            <person name="Gao Y."/>
            <person name="Hammerbacher A."/>
            <person name="Kikkert J.R."/>
            <person name="Li Y."/>
            <person name="Li H."/>
            <person name="Li K."/>
            <person name="Li Q."/>
            <person name="Liu X."/>
            <person name="Ma X."/>
            <person name="Naidoo K."/>
            <person name="Pethybridge S.J."/>
            <person name="Sun J."/>
            <person name="Steenkamp E.T."/>
            <person name="van der Nest M.A."/>
            <person name="van Wyk S."/>
            <person name="Wingfield M.J."/>
            <person name="Xiong C."/>
            <person name="Yue Q."/>
            <person name="Zhang X."/>
        </authorList>
    </citation>
    <scope>NUCLEOTIDE SEQUENCE [LARGE SCALE GENOMIC DNA]</scope>
    <source>
        <strain evidence="5 6">BP 5553</strain>
    </source>
</reference>
<dbReference type="GO" id="GO:0003677">
    <property type="term" value="F:DNA binding"/>
    <property type="evidence" value="ECO:0007669"/>
    <property type="project" value="InterPro"/>
</dbReference>
<dbReference type="OrthoDB" id="1919336at2759"/>
<dbReference type="PROSITE" id="PS50048">
    <property type="entry name" value="ZN2_CY6_FUNGAL_2"/>
    <property type="match status" value="1"/>
</dbReference>
<dbReference type="GO" id="GO:0000981">
    <property type="term" value="F:DNA-binding transcription factor activity, RNA polymerase II-specific"/>
    <property type="evidence" value="ECO:0007669"/>
    <property type="project" value="InterPro"/>
</dbReference>
<dbReference type="InterPro" id="IPR001138">
    <property type="entry name" value="Zn2Cys6_DnaBD"/>
</dbReference>
<keyword evidence="2" id="KW-0539">Nucleus</keyword>
<dbReference type="Gene3D" id="4.10.240.10">
    <property type="entry name" value="Zn(2)-C6 fungal-type DNA-binding domain"/>
    <property type="match status" value="1"/>
</dbReference>
<dbReference type="PANTHER" id="PTHR46411">
    <property type="entry name" value="FAMILY ATPASE, PUTATIVE-RELATED"/>
    <property type="match status" value="1"/>
</dbReference>
<dbReference type="InterPro" id="IPR003593">
    <property type="entry name" value="AAA+_ATPase"/>
</dbReference>
<keyword evidence="1" id="KW-0479">Metal-binding</keyword>
<evidence type="ECO:0000256" key="2">
    <source>
        <dbReference type="ARBA" id="ARBA00023242"/>
    </source>
</evidence>
<dbReference type="Pfam" id="PF00172">
    <property type="entry name" value="Zn_clus"/>
    <property type="match status" value="1"/>
</dbReference>
<dbReference type="SMART" id="SM00906">
    <property type="entry name" value="Fungal_trans"/>
    <property type="match status" value="1"/>
</dbReference>
<name>A0A370TD87_9HELO</name>
<dbReference type="GO" id="GO:0008270">
    <property type="term" value="F:zinc ion binding"/>
    <property type="evidence" value="ECO:0007669"/>
    <property type="project" value="InterPro"/>
</dbReference>
<evidence type="ECO:0000256" key="1">
    <source>
        <dbReference type="ARBA" id="ARBA00022723"/>
    </source>
</evidence>
<dbReference type="Pfam" id="PF04082">
    <property type="entry name" value="Fungal_trans"/>
    <property type="match status" value="1"/>
</dbReference>
<keyword evidence="6" id="KW-1185">Reference proteome</keyword>
<dbReference type="InterPro" id="IPR003959">
    <property type="entry name" value="ATPase_AAA_core"/>
</dbReference>
<dbReference type="SMART" id="SM00382">
    <property type="entry name" value="AAA"/>
    <property type="match status" value="1"/>
</dbReference>
<dbReference type="PROSITE" id="PS00463">
    <property type="entry name" value="ZN2_CY6_FUNGAL_1"/>
    <property type="match status" value="1"/>
</dbReference>
<dbReference type="GeneID" id="43601699"/>
<dbReference type="EMBL" id="NPIC01000010">
    <property type="protein sequence ID" value="RDL32394.1"/>
    <property type="molecule type" value="Genomic_DNA"/>
</dbReference>
<dbReference type="InterPro" id="IPR007219">
    <property type="entry name" value="XnlR_reg_dom"/>
</dbReference>
<dbReference type="Pfam" id="PF00004">
    <property type="entry name" value="AAA"/>
    <property type="match status" value="1"/>
</dbReference>
<comment type="caution">
    <text evidence="5">The sequence shown here is derived from an EMBL/GenBank/DDBJ whole genome shotgun (WGS) entry which is preliminary data.</text>
</comment>
<accession>A0A370TD87</accession>
<dbReference type="GO" id="GO:0006351">
    <property type="term" value="P:DNA-templated transcription"/>
    <property type="evidence" value="ECO:0007669"/>
    <property type="project" value="InterPro"/>
</dbReference>
<sequence length="943" mass="105446">MSSVHNYRVSKPAQRTSTCDMCRSRHQKCGGEQPQCSNCKLRAINCSYSGAKTRVPETSRSPGSTFALPSSRPSISDADYDRLYAEIFGDIVRRLNLDKGGRSGSHEDALLDARPGNASLPMFHREVSSIVREQVSHDSWLPTSQSDANLINESALERSPDHIRKILRDSLPSQEVSRHLLDMFFDYQDSIFYVCNREEAQAQLALMYEEPAGVSISWFCQMFLIFAVGVQFDDVYDTDGTTYHEIGQKYIDDAIDENPQSTIWIIRAMLLLCLFQPPTKWNSVWMHLDTAIRGAQRFQLDVGHNLLKELSDNEYREWRRLWLTIISFDRWVAIFLGRLPRVKESISRDPILKDPNFRFTLTDTIQNNITTLAIISGDILRDMYFSEQPSLNTCRQYKTELKKWTSSLPNPLQQYIQSGEFPKFPKDQAESTVSFEAGGLGDSSDTVLVEFIFHAPRGVDVSHKAILIEGVENGDVSIDSASRLINNATTMLGSSSAPRKSFMPVFFLINAAHIMILAAVWKLKQNRGGYGMQGPYDQPRELAAIDASIQILEFCGHRNPFARRYSISIKDLQRQLVSGLSAKPSPGLGSGPPLSSMSSSASVTDSDPAAESPYFQNLRVSVEQSGSAPTIAALRPSFGAQTSYTSESPLNISLEGWSPGRLRTLSPGDEDLYVEFAVDDITEISWNDSLWNHLSIQPKQKNLTLALVVSHSQRIPDYSFDIIIIGKGRGLIILFYGLPRVNKTLTAEALSEHLRRPLYTVDLSSDTAKLEKQLSLHFELADHWNALLLLDEADMFLRKRDTDYTHNPLVSVFLRKDFDRGIQSRIHLALRYGPLGAWNTFLQNAITAGGKADHSDENLDDPAKHELHGRQIRNVVRSPTASHLASSFYCRISTPPASSISASSLSSLLPSDSTATRVSAALTQGPELGYYIDKHLAALLVDY</sequence>
<dbReference type="InterPro" id="IPR036864">
    <property type="entry name" value="Zn2-C6_fun-type_DNA-bd_sf"/>
</dbReference>
<protein>
    <recommendedName>
        <fullName evidence="4">Zn(2)-C6 fungal-type domain-containing protein</fullName>
    </recommendedName>
</protein>
<dbReference type="CDD" id="cd12148">
    <property type="entry name" value="fungal_TF_MHR"/>
    <property type="match status" value="1"/>
</dbReference>
<evidence type="ECO:0000313" key="6">
    <source>
        <dbReference type="Proteomes" id="UP000254866"/>
    </source>
</evidence>